<dbReference type="InterPro" id="IPR043136">
    <property type="entry name" value="B30.2/SPRY_sf"/>
</dbReference>
<reference evidence="2" key="1">
    <citation type="submission" date="2016-11" db="UniProtKB">
        <authorList>
            <consortium name="WormBaseParasite"/>
        </authorList>
    </citation>
    <scope>IDENTIFICATION</scope>
</reference>
<protein>
    <submittedName>
        <fullName evidence="2">Uncharacterized protein</fullName>
    </submittedName>
</protein>
<keyword evidence="1" id="KW-1185">Reference proteome</keyword>
<proteinExistence type="predicted"/>
<dbReference type="AlphaFoldDB" id="A0A1I8B366"/>
<dbReference type="Gene3D" id="2.60.120.920">
    <property type="match status" value="1"/>
</dbReference>
<name>A0A1I8B366_MELHA</name>
<dbReference type="WBParaSite" id="MhA1_Contig1292.frz3.gene11">
    <property type="protein sequence ID" value="MhA1_Contig1292.frz3.gene11"/>
    <property type="gene ID" value="MhA1_Contig1292.frz3.gene11"/>
</dbReference>
<evidence type="ECO:0000313" key="1">
    <source>
        <dbReference type="Proteomes" id="UP000095281"/>
    </source>
</evidence>
<sequence length="159" mass="18037">MEVIIENLKYFTEIILANENGFIFLLAEFPFTNALKNSIQYFEVKMNDTGVFVNFGLENTSNEQISMLFTFGVDPFRSPYFKGDIFGCGLVISPNESQESSYVFFTKNGIKIAKGDVVMIEPLERFWPSIGLQSCSIESTNFGNDLVTKPFCYDISKHV</sequence>
<evidence type="ECO:0000313" key="2">
    <source>
        <dbReference type="WBParaSite" id="MhA1_Contig1292.frz3.gene11"/>
    </source>
</evidence>
<dbReference type="Proteomes" id="UP000095281">
    <property type="component" value="Unplaced"/>
</dbReference>
<accession>A0A1I8B366</accession>
<organism evidence="1 2">
    <name type="scientific">Meloidogyne hapla</name>
    <name type="common">Root-knot nematode worm</name>
    <dbReference type="NCBI Taxonomy" id="6305"/>
    <lineage>
        <taxon>Eukaryota</taxon>
        <taxon>Metazoa</taxon>
        <taxon>Ecdysozoa</taxon>
        <taxon>Nematoda</taxon>
        <taxon>Chromadorea</taxon>
        <taxon>Rhabditida</taxon>
        <taxon>Tylenchina</taxon>
        <taxon>Tylenchomorpha</taxon>
        <taxon>Tylenchoidea</taxon>
        <taxon>Meloidogynidae</taxon>
        <taxon>Meloidogyninae</taxon>
        <taxon>Meloidogyne</taxon>
    </lineage>
</organism>